<proteinExistence type="predicted"/>
<sequence>MTSSSPTRATLSTLPIEMLGRIFWFVDKSDLINLRLVCKLVCAVANKPFAIRHFSTRCHVITEHSMKTLLALSEHANLGAHIKNIILSPARAVLEVPGSGGSEDDGFVVDDSFVESGRFSSFMQQILSNLEQHSGSIAIGVDEDHCLGYGRQYLVNPERQLNEVIRWLVDKCFTELYLQDLDVENIACLNRYFTASLERITLEEFKLGSVCFRWRLLSSLFKHLSQLPNLTYCKFRRLHYSLPKENRSLDHCIQLLSGAYISCWASLLLIFPDGKAVIEISGLDTTRQLET</sequence>
<dbReference type="PROSITE" id="PS50181">
    <property type="entry name" value="FBOX"/>
    <property type="match status" value="1"/>
</dbReference>
<dbReference type="Gene3D" id="1.20.1280.50">
    <property type="match status" value="1"/>
</dbReference>
<dbReference type="InterPro" id="IPR036047">
    <property type="entry name" value="F-box-like_dom_sf"/>
</dbReference>
<dbReference type="CDD" id="cd09917">
    <property type="entry name" value="F-box_SF"/>
    <property type="match status" value="1"/>
</dbReference>
<protein>
    <recommendedName>
        <fullName evidence="1">F-box domain-containing protein</fullName>
    </recommendedName>
</protein>
<reference evidence="2 3" key="1">
    <citation type="submission" date="2023-11" db="EMBL/GenBank/DDBJ databases">
        <title>Draft genome sequence and annotation of the polyextremotolerant black yeast-like fungus Aureobasidium pullulans NRRL 62042.</title>
        <authorList>
            <person name="Dielentheis-Frenken M.R.E."/>
            <person name="Wibberg D."/>
            <person name="Blank L.M."/>
            <person name="Tiso T."/>
        </authorList>
    </citation>
    <scope>NUCLEOTIDE SEQUENCE [LARGE SCALE GENOMIC DNA]</scope>
    <source>
        <strain evidence="2 3">NRRL 62042</strain>
    </source>
</reference>
<feature type="domain" description="F-box" evidence="1">
    <location>
        <begin position="8"/>
        <end position="54"/>
    </location>
</feature>
<evidence type="ECO:0000313" key="3">
    <source>
        <dbReference type="Proteomes" id="UP001341245"/>
    </source>
</evidence>
<dbReference type="Pfam" id="PF12937">
    <property type="entry name" value="F-box-like"/>
    <property type="match status" value="1"/>
</dbReference>
<keyword evidence="3" id="KW-1185">Reference proteome</keyword>
<evidence type="ECO:0000259" key="1">
    <source>
        <dbReference type="PROSITE" id="PS50181"/>
    </source>
</evidence>
<accession>A0ABR0TIZ6</accession>
<name>A0ABR0TIZ6_AURPU</name>
<comment type="caution">
    <text evidence="2">The sequence shown here is derived from an EMBL/GenBank/DDBJ whole genome shotgun (WGS) entry which is preliminary data.</text>
</comment>
<dbReference type="Proteomes" id="UP001341245">
    <property type="component" value="Unassembled WGS sequence"/>
</dbReference>
<dbReference type="EMBL" id="JASGXD010000007">
    <property type="protein sequence ID" value="KAK6004403.1"/>
    <property type="molecule type" value="Genomic_DNA"/>
</dbReference>
<dbReference type="InterPro" id="IPR001810">
    <property type="entry name" value="F-box_dom"/>
</dbReference>
<dbReference type="SUPFAM" id="SSF81383">
    <property type="entry name" value="F-box domain"/>
    <property type="match status" value="1"/>
</dbReference>
<organism evidence="2 3">
    <name type="scientific">Aureobasidium pullulans</name>
    <name type="common">Black yeast</name>
    <name type="synonym">Pullularia pullulans</name>
    <dbReference type="NCBI Taxonomy" id="5580"/>
    <lineage>
        <taxon>Eukaryota</taxon>
        <taxon>Fungi</taxon>
        <taxon>Dikarya</taxon>
        <taxon>Ascomycota</taxon>
        <taxon>Pezizomycotina</taxon>
        <taxon>Dothideomycetes</taxon>
        <taxon>Dothideomycetidae</taxon>
        <taxon>Dothideales</taxon>
        <taxon>Saccotheciaceae</taxon>
        <taxon>Aureobasidium</taxon>
    </lineage>
</organism>
<evidence type="ECO:0000313" key="2">
    <source>
        <dbReference type="EMBL" id="KAK6004403.1"/>
    </source>
</evidence>
<gene>
    <name evidence="2" type="ORF">QM012_008265</name>
</gene>